<dbReference type="PANTHER" id="PTHR42718:SF9">
    <property type="entry name" value="MAJOR FACILITATOR SUPERFAMILY MULTIDRUG TRANSPORTER MFSC"/>
    <property type="match status" value="1"/>
</dbReference>
<dbReference type="Proteomes" id="UP000460558">
    <property type="component" value="Unassembled WGS sequence"/>
</dbReference>
<accession>A0ABW9NPH0</accession>
<dbReference type="CDD" id="cd17321">
    <property type="entry name" value="MFS_MMR_MDR_like"/>
    <property type="match status" value="1"/>
</dbReference>
<evidence type="ECO:0000256" key="4">
    <source>
        <dbReference type="ARBA" id="ARBA00022475"/>
    </source>
</evidence>
<feature type="transmembrane region" description="Helical" evidence="9">
    <location>
        <begin position="322"/>
        <end position="343"/>
    </location>
</feature>
<comment type="similarity">
    <text evidence="2">Belongs to the major facilitator superfamily. EmrB family.</text>
</comment>
<proteinExistence type="inferred from homology"/>
<protein>
    <submittedName>
        <fullName evidence="11">MFS transporter</fullName>
    </submittedName>
</protein>
<feature type="transmembrane region" description="Helical" evidence="9">
    <location>
        <begin position="394"/>
        <end position="415"/>
    </location>
</feature>
<evidence type="ECO:0000313" key="11">
    <source>
        <dbReference type="EMBL" id="MQS35183.1"/>
    </source>
</evidence>
<evidence type="ECO:0000256" key="7">
    <source>
        <dbReference type="ARBA" id="ARBA00023136"/>
    </source>
</evidence>
<dbReference type="InterPro" id="IPR020846">
    <property type="entry name" value="MFS_dom"/>
</dbReference>
<evidence type="ECO:0000259" key="10">
    <source>
        <dbReference type="PROSITE" id="PS50850"/>
    </source>
</evidence>
<evidence type="ECO:0000256" key="8">
    <source>
        <dbReference type="ARBA" id="ARBA00023251"/>
    </source>
</evidence>
<feature type="transmembrane region" description="Helical" evidence="9">
    <location>
        <begin position="222"/>
        <end position="238"/>
    </location>
</feature>
<keyword evidence="8" id="KW-0046">Antibiotic resistance</keyword>
<evidence type="ECO:0000256" key="2">
    <source>
        <dbReference type="ARBA" id="ARBA00008537"/>
    </source>
</evidence>
<dbReference type="RefSeq" id="WP_153481523.1">
    <property type="nucleotide sequence ID" value="NZ_VDEQ01000059.1"/>
</dbReference>
<keyword evidence="3" id="KW-0813">Transport</keyword>
<keyword evidence="12" id="KW-1185">Reference proteome</keyword>
<feature type="transmembrane region" description="Helical" evidence="9">
    <location>
        <begin position="199"/>
        <end position="216"/>
    </location>
</feature>
<feature type="transmembrane region" description="Helical" evidence="9">
    <location>
        <begin position="167"/>
        <end position="187"/>
    </location>
</feature>
<feature type="transmembrane region" description="Helical" evidence="9">
    <location>
        <begin position="49"/>
        <end position="66"/>
    </location>
</feature>
<gene>
    <name evidence="11" type="ORF">FFZ77_06000</name>
</gene>
<feature type="transmembrane region" description="Helical" evidence="9">
    <location>
        <begin position="78"/>
        <end position="97"/>
    </location>
</feature>
<evidence type="ECO:0000256" key="9">
    <source>
        <dbReference type="SAM" id="Phobius"/>
    </source>
</evidence>
<keyword evidence="4" id="KW-1003">Cell membrane</keyword>
<dbReference type="InterPro" id="IPR004638">
    <property type="entry name" value="EmrB-like"/>
</dbReference>
<dbReference type="PANTHER" id="PTHR42718">
    <property type="entry name" value="MAJOR FACILITATOR SUPERFAMILY MULTIDRUG TRANSPORTER MFSC"/>
    <property type="match status" value="1"/>
</dbReference>
<feature type="transmembrane region" description="Helical" evidence="9">
    <location>
        <begin position="137"/>
        <end position="155"/>
    </location>
</feature>
<dbReference type="EMBL" id="VDEQ01000059">
    <property type="protein sequence ID" value="MQS35183.1"/>
    <property type="molecule type" value="Genomic_DNA"/>
</dbReference>
<dbReference type="Gene3D" id="1.20.1720.10">
    <property type="entry name" value="Multidrug resistance protein D"/>
    <property type="match status" value="1"/>
</dbReference>
<dbReference type="PRINTS" id="PR01036">
    <property type="entry name" value="TCRTETB"/>
</dbReference>
<organism evidence="11 12">
    <name type="scientific">Streptomyces katsurahamanus</name>
    <dbReference type="NCBI Taxonomy" id="2577098"/>
    <lineage>
        <taxon>Bacteria</taxon>
        <taxon>Bacillati</taxon>
        <taxon>Actinomycetota</taxon>
        <taxon>Actinomycetes</taxon>
        <taxon>Kitasatosporales</taxon>
        <taxon>Streptomycetaceae</taxon>
        <taxon>Streptomyces</taxon>
    </lineage>
</organism>
<dbReference type="Gene3D" id="1.20.1250.20">
    <property type="entry name" value="MFS general substrate transporter like domains"/>
    <property type="match status" value="1"/>
</dbReference>
<reference evidence="11 12" key="1">
    <citation type="submission" date="2019-06" db="EMBL/GenBank/DDBJ databases">
        <title>Comparative genomics and metabolomics analyses of clavulanic acid producing Streptomyces species provides insight into specialized metabolism and evolution of beta-lactam biosynthetic gene clusters.</title>
        <authorList>
            <person name="Moore M.A."/>
            <person name="Cruz-Morales P."/>
            <person name="Barona Gomez F."/>
            <person name="Kapil T."/>
        </authorList>
    </citation>
    <scope>NUCLEOTIDE SEQUENCE [LARGE SCALE GENOMIC DNA]</scope>
    <source>
        <strain evidence="11 12">T-272</strain>
    </source>
</reference>
<dbReference type="NCBIfam" id="TIGR00711">
    <property type="entry name" value="efflux_EmrB"/>
    <property type="match status" value="1"/>
</dbReference>
<feature type="transmembrane region" description="Helical" evidence="9">
    <location>
        <begin position="430"/>
        <end position="454"/>
    </location>
</feature>
<name>A0ABW9NPH0_9ACTN</name>
<evidence type="ECO:0000256" key="3">
    <source>
        <dbReference type="ARBA" id="ARBA00022448"/>
    </source>
</evidence>
<keyword evidence="7 9" id="KW-0472">Membrane</keyword>
<sequence>MSELTSRRRLLVLAICCMSLLIVSLDNTILNVALPSIGRDLHATVSGLQWTIDAYTLVVASLLILMGSIADRIGRRKVFMAGLVLFTLGSLLCSLAPSLEALVAFRAIQAIGGSMLNPVALSIISNTFTDPGERARAIGVWGGVVGISMAAGPLVGGLLVDSVGWRAIFWVNLPVGIAALLLAWRFVPESRALRSRRPDPVGQLLIIVLLGSLTYAIIETSLAAGVVSALALAGFLIYEPRRAEPLIDLRFFRSAPFSGATVVAVCAFAAMSGFLFINTLYLQSVRGYSALHAGLYMLPMAVLTFVFSPLSGRVVSSRGPRLPLMVAGVAMGSCGVLFAAFPAETSDPLLFTGYVLFGIGFGVVNTPITNTAVSGMPLSQAGVAAAIASTSRQIGTTLGVAVIGAVLAAGISAGVRSPAYGQEFLAASRAAWWVIAGCGLCILLVGTATTGTWARRTAQRCADRLVRPAPQETPSRAGT</sequence>
<evidence type="ECO:0000256" key="1">
    <source>
        <dbReference type="ARBA" id="ARBA00004651"/>
    </source>
</evidence>
<feature type="transmembrane region" description="Helical" evidence="9">
    <location>
        <begin position="259"/>
        <end position="281"/>
    </location>
</feature>
<feature type="transmembrane region" description="Helical" evidence="9">
    <location>
        <begin position="349"/>
        <end position="373"/>
    </location>
</feature>
<dbReference type="InterPro" id="IPR036259">
    <property type="entry name" value="MFS_trans_sf"/>
</dbReference>
<feature type="domain" description="Major facilitator superfamily (MFS) profile" evidence="10">
    <location>
        <begin position="12"/>
        <end position="454"/>
    </location>
</feature>
<dbReference type="PROSITE" id="PS50850">
    <property type="entry name" value="MFS"/>
    <property type="match status" value="1"/>
</dbReference>
<feature type="transmembrane region" description="Helical" evidence="9">
    <location>
        <begin position="293"/>
        <end position="310"/>
    </location>
</feature>
<dbReference type="InterPro" id="IPR011701">
    <property type="entry name" value="MFS"/>
</dbReference>
<comment type="subcellular location">
    <subcellularLocation>
        <location evidence="1">Cell membrane</location>
        <topology evidence="1">Multi-pass membrane protein</topology>
    </subcellularLocation>
</comment>
<keyword evidence="5 9" id="KW-0812">Transmembrane</keyword>
<comment type="caution">
    <text evidence="11">The sequence shown here is derived from an EMBL/GenBank/DDBJ whole genome shotgun (WGS) entry which is preliminary data.</text>
</comment>
<feature type="transmembrane region" description="Helical" evidence="9">
    <location>
        <begin position="103"/>
        <end position="125"/>
    </location>
</feature>
<keyword evidence="6 9" id="KW-1133">Transmembrane helix</keyword>
<evidence type="ECO:0000256" key="6">
    <source>
        <dbReference type="ARBA" id="ARBA00022989"/>
    </source>
</evidence>
<dbReference type="Pfam" id="PF07690">
    <property type="entry name" value="MFS_1"/>
    <property type="match status" value="1"/>
</dbReference>
<dbReference type="SUPFAM" id="SSF103473">
    <property type="entry name" value="MFS general substrate transporter"/>
    <property type="match status" value="1"/>
</dbReference>
<evidence type="ECO:0000256" key="5">
    <source>
        <dbReference type="ARBA" id="ARBA00022692"/>
    </source>
</evidence>
<evidence type="ECO:0000313" key="12">
    <source>
        <dbReference type="Proteomes" id="UP000460558"/>
    </source>
</evidence>